<evidence type="ECO:0000313" key="3">
    <source>
        <dbReference type="Proteomes" id="UP000439424"/>
    </source>
</evidence>
<reference evidence="2 3" key="1">
    <citation type="submission" date="2019-11" db="EMBL/GenBank/DDBJ databases">
        <title>Multidrug-resistant Acinetobacter baumannii moving toward extensively drug-resistant over fifteen years in South of Brazil.</title>
        <authorList>
            <person name="Fedrigo N.H."/>
            <person name="Cerdeira L."/>
            <person name="Fuga B."/>
            <person name="Marini P.V.B."/>
            <person name="Shinohara D.R."/>
            <person name="Carrara-Marroni F.E."/>
            <person name="Lincopan N."/>
            <person name="Tognim M.C.B."/>
        </authorList>
    </citation>
    <scope>NUCLEOTIDE SEQUENCE [LARGE SCALE GENOMIC DNA]</scope>
    <source>
        <strain evidence="2 3">Ac576</strain>
    </source>
</reference>
<evidence type="ECO:0000313" key="2">
    <source>
        <dbReference type="EMBL" id="MVM92501.1"/>
    </source>
</evidence>
<name>A0A6I4HMB3_ACIBA</name>
<feature type="compositionally biased region" description="Polar residues" evidence="1">
    <location>
        <begin position="17"/>
        <end position="26"/>
    </location>
</feature>
<dbReference type="AlphaFoldDB" id="A0A6I4HMB3"/>
<organism evidence="2 3">
    <name type="scientific">Acinetobacter baumannii</name>
    <dbReference type="NCBI Taxonomy" id="470"/>
    <lineage>
        <taxon>Bacteria</taxon>
        <taxon>Pseudomonadati</taxon>
        <taxon>Pseudomonadota</taxon>
        <taxon>Gammaproteobacteria</taxon>
        <taxon>Moraxellales</taxon>
        <taxon>Moraxellaceae</taxon>
        <taxon>Acinetobacter</taxon>
        <taxon>Acinetobacter calcoaceticus/baumannii complex</taxon>
    </lineage>
</organism>
<evidence type="ECO:0000256" key="1">
    <source>
        <dbReference type="SAM" id="MobiDB-lite"/>
    </source>
</evidence>
<dbReference type="EMBL" id="WPIP01000100">
    <property type="protein sequence ID" value="MVM92501.1"/>
    <property type="molecule type" value="Genomic_DNA"/>
</dbReference>
<proteinExistence type="predicted"/>
<feature type="region of interest" description="Disordered" evidence="1">
    <location>
        <begin position="1"/>
        <end position="26"/>
    </location>
</feature>
<dbReference type="Proteomes" id="UP000439424">
    <property type="component" value="Unassembled WGS sequence"/>
</dbReference>
<dbReference type="RefSeq" id="WP_057691134.1">
    <property type="nucleotide sequence ID" value="NZ_CP033869.1"/>
</dbReference>
<comment type="caution">
    <text evidence="2">The sequence shown here is derived from an EMBL/GenBank/DDBJ whole genome shotgun (WGS) entry which is preliminary data.</text>
</comment>
<protein>
    <submittedName>
        <fullName evidence="2">Uncharacterized protein</fullName>
    </submittedName>
</protein>
<gene>
    <name evidence="2" type="ORF">GNY86_13300</name>
</gene>
<sequence length="243" mass="28043">MKSNSASRKRLKKYNPNKLTPAQVQANQRKAELRREAAQEYEFSMRFVSKDIREFIENKNIEEAALLERFPNRLSIPYHFSIAAYGYQDLAIVQVLEHVNECEQWNVELTITMSDRTDMYEGSIIVNQPLTAPKMTYFEFWSGKKDCYVDLGGGIRVKGWKGLNDEILRALEHNKKIPDGFGIDRLEVYVTTSASFKSVDTYQEFLIVAEWIHKGIAEEQLRKLWIADQLIGNGRSFGYEGAA</sequence>
<accession>A0A6I4HMB3</accession>